<dbReference type="RefSeq" id="WP_206960828.1">
    <property type="nucleotide sequence ID" value="NZ_BAAAJJ010000002.1"/>
</dbReference>
<feature type="domain" description="DUF4097" evidence="2">
    <location>
        <begin position="126"/>
        <end position="253"/>
    </location>
</feature>
<accession>A0A939F4P4</accession>
<proteinExistence type="predicted"/>
<reference evidence="3" key="1">
    <citation type="submission" date="2021-03" db="EMBL/GenBank/DDBJ databases">
        <title>Streptomyces poriferae sp. nov., a novel marine sponge-derived Actinobacteria species with anti-MRSA activity.</title>
        <authorList>
            <person name="Sandoval-Powers M."/>
            <person name="Kralova S."/>
            <person name="Nguyen G.-S."/>
            <person name="Fawwal D."/>
            <person name="Degnes K."/>
            <person name="Klinkenberg G."/>
            <person name="Sletta H."/>
            <person name="Wentzel A."/>
            <person name="Liles M.R."/>
        </authorList>
    </citation>
    <scope>NUCLEOTIDE SEQUENCE</scope>
    <source>
        <strain evidence="3">DSM 41794</strain>
    </source>
</reference>
<dbReference type="EMBL" id="JAFLRJ010000051">
    <property type="protein sequence ID" value="MBO0511409.1"/>
    <property type="molecule type" value="Genomic_DNA"/>
</dbReference>
<dbReference type="AlphaFoldDB" id="A0A939F4P4"/>
<dbReference type="InterPro" id="IPR025164">
    <property type="entry name" value="Toastrack_DUF4097"/>
</dbReference>
<sequence length="257" mass="26665">MITVVLRTRTLLAAGGAVLVSVALTGCGADAGDAKAEHRSFALSGKTLTIDSDDSQIELVSADVKDVEVTRRVDGWVFMGSGPNAKWSMKDGTLKLRLNCDAVASSCEARHQIKVPRGVAVTVRDDNGGVTATGFSTALKLRSDNGRVTVRDSSGTLDLDSDNGKVVAEGITSKDVVAGSDNGEVRLTLAAVPDRVETSSNNGSVEIALPQQAGIAYKVSTKTSNGDVHVSVPRSDTSAHVVRATSDNGEVTVRSAN</sequence>
<evidence type="ECO:0000256" key="1">
    <source>
        <dbReference type="SAM" id="SignalP"/>
    </source>
</evidence>
<evidence type="ECO:0000313" key="4">
    <source>
        <dbReference type="Proteomes" id="UP000664167"/>
    </source>
</evidence>
<keyword evidence="4" id="KW-1185">Reference proteome</keyword>
<gene>
    <name evidence="3" type="ORF">J0695_06245</name>
</gene>
<evidence type="ECO:0000313" key="3">
    <source>
        <dbReference type="EMBL" id="MBO0511409.1"/>
    </source>
</evidence>
<protein>
    <submittedName>
        <fullName evidence="3">DUF4097 family beta strand repeat protein</fullName>
    </submittedName>
</protein>
<organism evidence="3 4">
    <name type="scientific">Streptomyces beijiangensis</name>
    <dbReference type="NCBI Taxonomy" id="163361"/>
    <lineage>
        <taxon>Bacteria</taxon>
        <taxon>Bacillati</taxon>
        <taxon>Actinomycetota</taxon>
        <taxon>Actinomycetes</taxon>
        <taxon>Kitasatosporales</taxon>
        <taxon>Streptomycetaceae</taxon>
        <taxon>Streptomyces</taxon>
    </lineage>
</organism>
<feature type="signal peptide" evidence="1">
    <location>
        <begin position="1"/>
        <end position="31"/>
    </location>
</feature>
<dbReference type="Pfam" id="PF13349">
    <property type="entry name" value="DUF4097"/>
    <property type="match status" value="1"/>
</dbReference>
<evidence type="ECO:0000259" key="2">
    <source>
        <dbReference type="Pfam" id="PF13349"/>
    </source>
</evidence>
<name>A0A939F4P4_9ACTN</name>
<keyword evidence="1" id="KW-0732">Signal</keyword>
<dbReference type="PROSITE" id="PS51257">
    <property type="entry name" value="PROKAR_LIPOPROTEIN"/>
    <property type="match status" value="1"/>
</dbReference>
<dbReference type="Proteomes" id="UP000664167">
    <property type="component" value="Unassembled WGS sequence"/>
</dbReference>
<feature type="chain" id="PRO_5037395826" evidence="1">
    <location>
        <begin position="32"/>
        <end position="257"/>
    </location>
</feature>
<comment type="caution">
    <text evidence="3">The sequence shown here is derived from an EMBL/GenBank/DDBJ whole genome shotgun (WGS) entry which is preliminary data.</text>
</comment>